<dbReference type="PANTHER" id="PTHR33621">
    <property type="entry name" value="ASPARTIC/GLUTAMIC ACID-RICH PROTEIN"/>
    <property type="match status" value="1"/>
</dbReference>
<feature type="compositionally biased region" description="Polar residues" evidence="1">
    <location>
        <begin position="752"/>
        <end position="766"/>
    </location>
</feature>
<dbReference type="PANTHER" id="PTHR33621:SF2">
    <property type="entry name" value="RIBOSOMAL L1 DOMAIN-CONTAINING PROTEIN"/>
    <property type="match status" value="1"/>
</dbReference>
<dbReference type="Proteomes" id="UP001374535">
    <property type="component" value="Chromosome 7"/>
</dbReference>
<evidence type="ECO:0000313" key="2">
    <source>
        <dbReference type="EMBL" id="WVZ04076.1"/>
    </source>
</evidence>
<feature type="region of interest" description="Disordered" evidence="1">
    <location>
        <begin position="728"/>
        <end position="766"/>
    </location>
</feature>
<keyword evidence="3" id="KW-1185">Reference proteome</keyword>
<dbReference type="EMBL" id="CP144694">
    <property type="protein sequence ID" value="WVZ04076.1"/>
    <property type="molecule type" value="Genomic_DNA"/>
</dbReference>
<accession>A0AAQ3N7L0</accession>
<feature type="region of interest" description="Disordered" evidence="1">
    <location>
        <begin position="587"/>
        <end position="662"/>
    </location>
</feature>
<feature type="compositionally biased region" description="Basic and acidic residues" evidence="1">
    <location>
        <begin position="728"/>
        <end position="746"/>
    </location>
</feature>
<reference evidence="2 3" key="1">
    <citation type="journal article" date="2023" name="Life. Sci Alliance">
        <title>Evolutionary insights into 3D genome organization and epigenetic landscape of Vigna mungo.</title>
        <authorList>
            <person name="Junaid A."/>
            <person name="Singh B."/>
            <person name="Bhatia S."/>
        </authorList>
    </citation>
    <scope>NUCLEOTIDE SEQUENCE [LARGE SCALE GENOMIC DNA]</scope>
    <source>
        <strain evidence="2">Urdbean</strain>
    </source>
</reference>
<feature type="region of interest" description="Disordered" evidence="1">
    <location>
        <begin position="103"/>
        <end position="176"/>
    </location>
</feature>
<proteinExistence type="predicted"/>
<feature type="compositionally biased region" description="Basic and acidic residues" evidence="1">
    <location>
        <begin position="458"/>
        <end position="471"/>
    </location>
</feature>
<evidence type="ECO:0000313" key="3">
    <source>
        <dbReference type="Proteomes" id="UP001374535"/>
    </source>
</evidence>
<protein>
    <submittedName>
        <fullName evidence="2">Uncharacterized protein</fullName>
    </submittedName>
</protein>
<feature type="compositionally biased region" description="Basic residues" evidence="1">
    <location>
        <begin position="120"/>
        <end position="132"/>
    </location>
</feature>
<evidence type="ECO:0000256" key="1">
    <source>
        <dbReference type="SAM" id="MobiDB-lite"/>
    </source>
</evidence>
<sequence length="766" mass="81840">MDFHSLSRKHLQALCKKNKIPANITNVGMADALAALDQVEGLDEVLNSSEADVGTPNVNLRTAGRASSQRKAARAEVEGSTVKVSASARPLRGARVGVASGVTEQENKDASVPPVTPAAGRRRATAVSTRRKKEVEIVEEDGDRNDASGVTEQENKDANVPPVTPAAGRRRATAVSTRKKKEVEIVEEDGPKTVAAASVARRRATSLSVCTTKNETAGGNSVQRTYSTRRSVRLLENGLSNMSLVDTEDTGFVKIDGDDVSQELSNVSNQVEDSCNTEEGSSLQTDSTVVSEDIQESEVCFSEQNTGYECQSRESASDVKLVSVTENDTVVEPHGSDEGEPEKINCLELGVEPNASDAAGPDLLLDLEESCNSSDLETANKECQESFPVEASADAMVPDNASVDVTDQGVAGSLSMITDCKIYDEVSNKCGDQVSSDEDVNNGALVSQKKQVELMDGISHEGDDKEDKINEPEVEDESDYSSLLEGRSDDQGSEVLPLLEDSTVAMPEILPSETSEAQVEVTYQDTPTLTVVVADEDVAASITSSVGDAPAGVNETMEYNTGDVNQDVKDETEEDEEYQHLHAVVDKDAKESGSMVCSEGVPELDSISSSAGELQEEELKEVKPEQMEAGTHSVPDVTEAQAEESEEPVTGQVSVESASGPIDGEVVSEEISAIPDQDNVIVSSENVSSDAPVQSVVSNPLKENVTSHDLHNKTMGELKRMLKSLKLGDEKSNCNKTPNKEVDKKRTALQVLPQNRMTSGEAQIDD</sequence>
<gene>
    <name evidence="2" type="ORF">V8G54_024882</name>
</gene>
<feature type="region of interest" description="Disordered" evidence="1">
    <location>
        <begin position="545"/>
        <end position="575"/>
    </location>
</feature>
<organism evidence="2 3">
    <name type="scientific">Vigna mungo</name>
    <name type="common">Black gram</name>
    <name type="synonym">Phaseolus mungo</name>
    <dbReference type="NCBI Taxonomy" id="3915"/>
    <lineage>
        <taxon>Eukaryota</taxon>
        <taxon>Viridiplantae</taxon>
        <taxon>Streptophyta</taxon>
        <taxon>Embryophyta</taxon>
        <taxon>Tracheophyta</taxon>
        <taxon>Spermatophyta</taxon>
        <taxon>Magnoliopsida</taxon>
        <taxon>eudicotyledons</taxon>
        <taxon>Gunneridae</taxon>
        <taxon>Pentapetalae</taxon>
        <taxon>rosids</taxon>
        <taxon>fabids</taxon>
        <taxon>Fabales</taxon>
        <taxon>Fabaceae</taxon>
        <taxon>Papilionoideae</taxon>
        <taxon>50 kb inversion clade</taxon>
        <taxon>NPAAA clade</taxon>
        <taxon>indigoferoid/millettioid clade</taxon>
        <taxon>Phaseoleae</taxon>
        <taxon>Vigna</taxon>
    </lineage>
</organism>
<dbReference type="AlphaFoldDB" id="A0AAQ3N7L0"/>
<name>A0AAQ3N7L0_VIGMU</name>
<feature type="region of interest" description="Disordered" evidence="1">
    <location>
        <begin position="458"/>
        <end position="495"/>
    </location>
</feature>